<name>A0A8S0QBK8_OLEEU</name>
<dbReference type="Gramene" id="OE9A103497T1">
    <property type="protein sequence ID" value="OE9A103497C1"/>
    <property type="gene ID" value="OE9A103497"/>
</dbReference>
<sequence>MRNRSERTKRAEQTRKTNRARHFSFKTAKRLLSHSRAAPLTPGGDPRARRLSIRGNSSGGGSSTRIGRRCASGPEDAREATTTRQEPPDANQRVARLGQQTGAALAAQPGLVQAAALLRLEHPAEHQRGARQDGPPDLQGVRAGRQDGEWPKFLYFHFLSQNFSFERLELQAARADRRASSTEGARQRAELIIETFE</sequence>
<evidence type="ECO:0000313" key="3">
    <source>
        <dbReference type="Proteomes" id="UP000594638"/>
    </source>
</evidence>
<dbReference type="EMBL" id="CACTIH010000914">
    <property type="protein sequence ID" value="CAA2962370.1"/>
    <property type="molecule type" value="Genomic_DNA"/>
</dbReference>
<keyword evidence="3" id="KW-1185">Reference proteome</keyword>
<feature type="compositionally biased region" description="Basic and acidic residues" evidence="1">
    <location>
        <begin position="1"/>
        <end position="15"/>
    </location>
</feature>
<proteinExistence type="predicted"/>
<organism evidence="2 3">
    <name type="scientific">Olea europaea subsp. europaea</name>
    <dbReference type="NCBI Taxonomy" id="158383"/>
    <lineage>
        <taxon>Eukaryota</taxon>
        <taxon>Viridiplantae</taxon>
        <taxon>Streptophyta</taxon>
        <taxon>Embryophyta</taxon>
        <taxon>Tracheophyta</taxon>
        <taxon>Spermatophyta</taxon>
        <taxon>Magnoliopsida</taxon>
        <taxon>eudicotyledons</taxon>
        <taxon>Gunneridae</taxon>
        <taxon>Pentapetalae</taxon>
        <taxon>asterids</taxon>
        <taxon>lamiids</taxon>
        <taxon>Lamiales</taxon>
        <taxon>Oleaceae</taxon>
        <taxon>Oleeae</taxon>
        <taxon>Olea</taxon>
    </lineage>
</organism>
<dbReference type="Proteomes" id="UP000594638">
    <property type="component" value="Unassembled WGS sequence"/>
</dbReference>
<accession>A0A8S0QBK8</accession>
<feature type="region of interest" description="Disordered" evidence="1">
    <location>
        <begin position="125"/>
        <end position="144"/>
    </location>
</feature>
<protein>
    <submittedName>
        <fullName evidence="2">Uncharacterized protein</fullName>
    </submittedName>
</protein>
<comment type="caution">
    <text evidence="2">The sequence shown here is derived from an EMBL/GenBank/DDBJ whole genome shotgun (WGS) entry which is preliminary data.</text>
</comment>
<evidence type="ECO:0000313" key="2">
    <source>
        <dbReference type="EMBL" id="CAA2962370.1"/>
    </source>
</evidence>
<evidence type="ECO:0000256" key="1">
    <source>
        <dbReference type="SAM" id="MobiDB-lite"/>
    </source>
</evidence>
<reference evidence="2 3" key="1">
    <citation type="submission" date="2019-12" db="EMBL/GenBank/DDBJ databases">
        <authorList>
            <person name="Alioto T."/>
            <person name="Alioto T."/>
            <person name="Gomez Garrido J."/>
        </authorList>
    </citation>
    <scope>NUCLEOTIDE SEQUENCE [LARGE SCALE GENOMIC DNA]</scope>
</reference>
<gene>
    <name evidence="2" type="ORF">OLEA9_A103497</name>
</gene>
<feature type="compositionally biased region" description="Basic residues" evidence="1">
    <location>
        <begin position="16"/>
        <end position="33"/>
    </location>
</feature>
<feature type="region of interest" description="Disordered" evidence="1">
    <location>
        <begin position="1"/>
        <end position="91"/>
    </location>
</feature>
<dbReference type="AlphaFoldDB" id="A0A8S0QBK8"/>